<keyword evidence="7 15" id="KW-1133">Transmembrane helix</keyword>
<dbReference type="Gene3D" id="4.10.280.10">
    <property type="entry name" value="Helix-loop-helix DNA-binding domain"/>
    <property type="match status" value="1"/>
</dbReference>
<dbReference type="InterPro" id="IPR036638">
    <property type="entry name" value="HLH_DNA-bd_sf"/>
</dbReference>
<dbReference type="EMBL" id="JACMSC010000013">
    <property type="protein sequence ID" value="KAG6491897.1"/>
    <property type="molecule type" value="Genomic_DNA"/>
</dbReference>
<comment type="subcellular location">
    <subcellularLocation>
        <location evidence="13">Endomembrane system</location>
        <topology evidence="13">Single-pass membrane protein</topology>
    </subcellularLocation>
    <subcellularLocation>
        <location evidence="1">Nucleus</location>
    </subcellularLocation>
</comment>
<accession>A0A8J5KPA6</accession>
<dbReference type="GO" id="GO:0046983">
    <property type="term" value="F:protein dimerization activity"/>
    <property type="evidence" value="ECO:0007669"/>
    <property type="project" value="InterPro"/>
</dbReference>
<keyword evidence="11" id="KW-0804">Transcription</keyword>
<feature type="coiled-coil region" evidence="14">
    <location>
        <begin position="115"/>
        <end position="142"/>
    </location>
</feature>
<sequence length="238" mass="25391">MVANAGGPPRGSAAAAASLRRRRTAGGGGAAAGGGASTMLQFYTDDAAGARMSPNTVLFMSIGFIAVVALLHVVEIDRDDWEMVSREQKRAALHEKLQLLRSLTDSHALRKSSIILDASKYIQDLKQKVGRLKQEEAACEQSQVLQSSNSTLCSPQVIVETLEKGFLINVYSEKSCPGLLASVLDAFEELGLHVVEAKASCTDPFRLVAIGREAQGMEAQVVKEAVQRAVSCNSNAFV</sequence>
<keyword evidence="18" id="KW-1185">Reference proteome</keyword>
<feature type="transmembrane region" description="Helical" evidence="15">
    <location>
        <begin position="57"/>
        <end position="76"/>
    </location>
</feature>
<reference evidence="17 18" key="1">
    <citation type="submission" date="2020-08" db="EMBL/GenBank/DDBJ databases">
        <title>Plant Genome Project.</title>
        <authorList>
            <person name="Zhang R.-G."/>
        </authorList>
    </citation>
    <scope>NUCLEOTIDE SEQUENCE [LARGE SCALE GENOMIC DNA]</scope>
    <source>
        <tissue evidence="17">Rhizome</tissue>
    </source>
</reference>
<evidence type="ECO:0000256" key="14">
    <source>
        <dbReference type="SAM" id="Coils"/>
    </source>
</evidence>
<evidence type="ECO:0000256" key="6">
    <source>
        <dbReference type="ARBA" id="ARBA00022927"/>
    </source>
</evidence>
<dbReference type="GO" id="GO:0015031">
    <property type="term" value="P:protein transport"/>
    <property type="evidence" value="ECO:0007669"/>
    <property type="project" value="UniProtKB-KW"/>
</dbReference>
<keyword evidence="10 15" id="KW-0472">Membrane</keyword>
<keyword evidence="4" id="KW-0813">Transport</keyword>
<evidence type="ECO:0000256" key="2">
    <source>
        <dbReference type="ARBA" id="ARBA00005510"/>
    </source>
</evidence>
<evidence type="ECO:0000256" key="10">
    <source>
        <dbReference type="ARBA" id="ARBA00023136"/>
    </source>
</evidence>
<evidence type="ECO:0000313" key="18">
    <source>
        <dbReference type="Proteomes" id="UP000734854"/>
    </source>
</evidence>
<comment type="similarity">
    <text evidence="2">Belongs to the bHLH protein family.</text>
</comment>
<evidence type="ECO:0000256" key="3">
    <source>
        <dbReference type="ARBA" id="ARBA00006103"/>
    </source>
</evidence>
<evidence type="ECO:0000256" key="1">
    <source>
        <dbReference type="ARBA" id="ARBA00004123"/>
    </source>
</evidence>
<evidence type="ECO:0000256" key="5">
    <source>
        <dbReference type="ARBA" id="ARBA00022692"/>
    </source>
</evidence>
<protein>
    <recommendedName>
        <fullName evidence="16">Plant bHLH transcription factor ACT-like domain-containing protein</fullName>
    </recommendedName>
</protein>
<dbReference type="GO" id="GO:0043565">
    <property type="term" value="F:sequence-specific DNA binding"/>
    <property type="evidence" value="ECO:0007669"/>
    <property type="project" value="TreeGrafter"/>
</dbReference>
<comment type="caution">
    <text evidence="17">The sequence shown here is derived from an EMBL/GenBank/DDBJ whole genome shotgun (WGS) entry which is preliminary data.</text>
</comment>
<evidence type="ECO:0000256" key="9">
    <source>
        <dbReference type="ARBA" id="ARBA00023015"/>
    </source>
</evidence>
<dbReference type="PANTHER" id="PTHR31945:SF5">
    <property type="entry name" value="TRANSCRIPTION FACTOR SCREAM-LIKE PROTEIN"/>
    <property type="match status" value="1"/>
</dbReference>
<dbReference type="PANTHER" id="PTHR31945">
    <property type="entry name" value="TRANSCRIPTION FACTOR SCREAM2-RELATED"/>
    <property type="match status" value="1"/>
</dbReference>
<evidence type="ECO:0000313" key="17">
    <source>
        <dbReference type="EMBL" id="KAG6491897.1"/>
    </source>
</evidence>
<dbReference type="InterPro" id="IPR016482">
    <property type="entry name" value="SecG/Sec61-beta/Sbh"/>
</dbReference>
<dbReference type="GO" id="GO:0005634">
    <property type="term" value="C:nucleus"/>
    <property type="evidence" value="ECO:0007669"/>
    <property type="project" value="UniProtKB-SubCell"/>
</dbReference>
<dbReference type="InterPro" id="IPR051358">
    <property type="entry name" value="TF_AMS/ICE1/BHLH6-like"/>
</dbReference>
<organism evidence="17 18">
    <name type="scientific">Zingiber officinale</name>
    <name type="common">Ginger</name>
    <name type="synonym">Amomum zingiber</name>
    <dbReference type="NCBI Taxonomy" id="94328"/>
    <lineage>
        <taxon>Eukaryota</taxon>
        <taxon>Viridiplantae</taxon>
        <taxon>Streptophyta</taxon>
        <taxon>Embryophyta</taxon>
        <taxon>Tracheophyta</taxon>
        <taxon>Spermatophyta</taxon>
        <taxon>Magnoliopsida</taxon>
        <taxon>Liliopsida</taxon>
        <taxon>Zingiberales</taxon>
        <taxon>Zingiberaceae</taxon>
        <taxon>Zingiber</taxon>
    </lineage>
</organism>
<evidence type="ECO:0000256" key="7">
    <source>
        <dbReference type="ARBA" id="ARBA00022989"/>
    </source>
</evidence>
<keyword evidence="12" id="KW-0539">Nucleus</keyword>
<keyword evidence="9" id="KW-0805">Transcription regulation</keyword>
<evidence type="ECO:0000259" key="16">
    <source>
        <dbReference type="Pfam" id="PF22754"/>
    </source>
</evidence>
<evidence type="ECO:0000256" key="12">
    <source>
        <dbReference type="ARBA" id="ARBA00023242"/>
    </source>
</evidence>
<dbReference type="AlphaFoldDB" id="A0A8J5KPA6"/>
<evidence type="ECO:0000256" key="15">
    <source>
        <dbReference type="SAM" id="Phobius"/>
    </source>
</evidence>
<dbReference type="Pfam" id="PF22754">
    <property type="entry name" value="bHLH-TF_ACT-like_plant"/>
    <property type="match status" value="1"/>
</dbReference>
<keyword evidence="6" id="KW-0653">Protein transport</keyword>
<dbReference type="Pfam" id="PF03911">
    <property type="entry name" value="Sec61_beta"/>
    <property type="match status" value="1"/>
</dbReference>
<dbReference type="Proteomes" id="UP000734854">
    <property type="component" value="Unassembled WGS sequence"/>
</dbReference>
<dbReference type="InterPro" id="IPR054502">
    <property type="entry name" value="bHLH-TF_ACT-like_plant"/>
</dbReference>
<dbReference type="GO" id="GO:0012505">
    <property type="term" value="C:endomembrane system"/>
    <property type="evidence" value="ECO:0007669"/>
    <property type="project" value="UniProtKB-SubCell"/>
</dbReference>
<name>A0A8J5KPA6_ZINOF</name>
<dbReference type="GO" id="GO:0003700">
    <property type="term" value="F:DNA-binding transcription factor activity"/>
    <property type="evidence" value="ECO:0007669"/>
    <property type="project" value="TreeGrafter"/>
</dbReference>
<feature type="domain" description="Plant bHLH transcription factor ACT-like" evidence="16">
    <location>
        <begin position="156"/>
        <end position="230"/>
    </location>
</feature>
<keyword evidence="5 15" id="KW-0812">Transmembrane</keyword>
<gene>
    <name evidence="17" type="ORF">ZIOFF_046838</name>
</gene>
<evidence type="ECO:0000256" key="4">
    <source>
        <dbReference type="ARBA" id="ARBA00022448"/>
    </source>
</evidence>
<comment type="similarity">
    <text evidence="3">Belongs to the SEC61-beta family.</text>
</comment>
<keyword evidence="8" id="KW-0811">Translocation</keyword>
<proteinExistence type="inferred from homology"/>
<evidence type="ECO:0000256" key="13">
    <source>
        <dbReference type="ARBA" id="ARBA00037847"/>
    </source>
</evidence>
<evidence type="ECO:0000256" key="8">
    <source>
        <dbReference type="ARBA" id="ARBA00023010"/>
    </source>
</evidence>
<keyword evidence="14" id="KW-0175">Coiled coil</keyword>
<evidence type="ECO:0000256" key="11">
    <source>
        <dbReference type="ARBA" id="ARBA00023163"/>
    </source>
</evidence>
<dbReference type="SUPFAM" id="SSF47459">
    <property type="entry name" value="HLH, helix-loop-helix DNA-binding domain"/>
    <property type="match status" value="1"/>
</dbReference>